<dbReference type="Pfam" id="PF02211">
    <property type="entry name" value="NHase_beta_C"/>
    <property type="match status" value="1"/>
</dbReference>
<keyword evidence="3 5" id="KW-0456">Lyase</keyword>
<name>A0A512NC27_9HYPH</name>
<dbReference type="Pfam" id="PF21006">
    <property type="entry name" value="NHase_beta_N"/>
    <property type="match status" value="1"/>
</dbReference>
<evidence type="ECO:0000259" key="7">
    <source>
        <dbReference type="Pfam" id="PF21006"/>
    </source>
</evidence>
<dbReference type="EMBL" id="BKAJ01000066">
    <property type="protein sequence ID" value="GEP56492.1"/>
    <property type="molecule type" value="Genomic_DNA"/>
</dbReference>
<dbReference type="SUPFAM" id="SSF50090">
    <property type="entry name" value="Electron transport accessory proteins"/>
    <property type="match status" value="1"/>
</dbReference>
<dbReference type="GO" id="GO:0018822">
    <property type="term" value="F:nitrile hydratase activity"/>
    <property type="evidence" value="ECO:0007669"/>
    <property type="project" value="UniProtKB-EC"/>
</dbReference>
<evidence type="ECO:0000256" key="3">
    <source>
        <dbReference type="ARBA" id="ARBA00023239"/>
    </source>
</evidence>
<evidence type="ECO:0000256" key="1">
    <source>
        <dbReference type="ARBA" id="ARBA00004042"/>
    </source>
</evidence>
<keyword evidence="9" id="KW-1185">Reference proteome</keyword>
<reference evidence="8 9" key="1">
    <citation type="submission" date="2019-07" db="EMBL/GenBank/DDBJ databases">
        <title>Whole genome shotgun sequence of Reyranella soli NBRC 108950.</title>
        <authorList>
            <person name="Hosoyama A."/>
            <person name="Uohara A."/>
            <person name="Ohji S."/>
            <person name="Ichikawa N."/>
        </authorList>
    </citation>
    <scope>NUCLEOTIDE SEQUENCE [LARGE SCALE GENOMIC DNA]</scope>
    <source>
        <strain evidence="8 9">NBRC 108950</strain>
    </source>
</reference>
<dbReference type="InterPro" id="IPR024690">
    <property type="entry name" value="CN_hydtase_beta_dom_C"/>
</dbReference>
<comment type="caution">
    <text evidence="8">The sequence shown here is derived from an EMBL/GenBank/DDBJ whole genome shotgun (WGS) entry which is preliminary data.</text>
</comment>
<dbReference type="NCBIfam" id="TIGR03888">
    <property type="entry name" value="nitrile_beta"/>
    <property type="match status" value="1"/>
</dbReference>
<evidence type="ECO:0000259" key="6">
    <source>
        <dbReference type="Pfam" id="PF02211"/>
    </source>
</evidence>
<evidence type="ECO:0000256" key="2">
    <source>
        <dbReference type="ARBA" id="ARBA00009098"/>
    </source>
</evidence>
<accession>A0A512NC27</accession>
<dbReference type="GO" id="GO:0046914">
    <property type="term" value="F:transition metal ion binding"/>
    <property type="evidence" value="ECO:0007669"/>
    <property type="project" value="InterPro"/>
</dbReference>
<dbReference type="Gene3D" id="2.30.30.50">
    <property type="match status" value="1"/>
</dbReference>
<comment type="similarity">
    <text evidence="2 5">Belongs to the nitrile hydratase subunit beta family.</text>
</comment>
<dbReference type="RefSeq" id="WP_147150578.1">
    <property type="nucleotide sequence ID" value="NZ_BKAJ01000066.1"/>
</dbReference>
<comment type="catalytic activity">
    <reaction evidence="4 5">
        <text>an aliphatic primary amide = an aliphatic nitrile + H2O</text>
        <dbReference type="Rhea" id="RHEA:12673"/>
        <dbReference type="ChEBI" id="CHEBI:15377"/>
        <dbReference type="ChEBI" id="CHEBI:65285"/>
        <dbReference type="ChEBI" id="CHEBI:80291"/>
        <dbReference type="EC" id="4.2.1.84"/>
    </reaction>
</comment>
<evidence type="ECO:0000256" key="5">
    <source>
        <dbReference type="PIRNR" id="PIRNR001427"/>
    </source>
</evidence>
<dbReference type="InterPro" id="IPR008990">
    <property type="entry name" value="Elect_transpt_acc-like_dom_sf"/>
</dbReference>
<dbReference type="OrthoDB" id="3478924at2"/>
<dbReference type="AlphaFoldDB" id="A0A512NC27"/>
<comment type="function">
    <text evidence="1 5">NHase catalyzes the hydration of various nitrile compounds to the corresponding amides.</text>
</comment>
<dbReference type="InterPro" id="IPR042262">
    <property type="entry name" value="CN_hydtase_beta_C"/>
</dbReference>
<feature type="domain" description="Nitrile hydratase beta subunit-like N-terminal" evidence="7">
    <location>
        <begin position="1"/>
        <end position="95"/>
    </location>
</feature>
<protein>
    <recommendedName>
        <fullName evidence="5">Nitrile hydratase subunit beta</fullName>
        <shortName evidence="5">NHase</shortName>
        <ecNumber evidence="5">4.2.1.84</ecNumber>
    </recommendedName>
</protein>
<dbReference type="InterPro" id="IPR003168">
    <property type="entry name" value="Nitrile_hydratase_bsu"/>
</dbReference>
<evidence type="ECO:0000313" key="9">
    <source>
        <dbReference type="Proteomes" id="UP000321058"/>
    </source>
</evidence>
<dbReference type="InterPro" id="IPR049054">
    <property type="entry name" value="CN_hydtase_beta-like_N"/>
</dbReference>
<dbReference type="EC" id="4.2.1.84" evidence="5"/>
<evidence type="ECO:0000256" key="4">
    <source>
        <dbReference type="ARBA" id="ARBA00044877"/>
    </source>
</evidence>
<proteinExistence type="inferred from homology"/>
<evidence type="ECO:0000313" key="8">
    <source>
        <dbReference type="EMBL" id="GEP56492.1"/>
    </source>
</evidence>
<dbReference type="Proteomes" id="UP000321058">
    <property type="component" value="Unassembled WGS sequence"/>
</dbReference>
<sequence length="205" mass="23139">MDGVHDMGGRQGFGRVRHSLKALTFHEPWERRVNALYSLAVKLGVFNMDEYRHAIERMEPRHYLSASYYERSLTSLATLCVEKGLISKEELERRAGGEFPLSLPSAAGRTNASDRQRFKPGDKVRVKVEHITGHVRAPGYIRGKTGVVVAESPAYPFPDAHAHGIHAEDEPTYDVRFRAEELWPNSADPAQVHVGVFQSYLERVD</sequence>
<organism evidence="8 9">
    <name type="scientific">Reyranella soli</name>
    <dbReference type="NCBI Taxonomy" id="1230389"/>
    <lineage>
        <taxon>Bacteria</taxon>
        <taxon>Pseudomonadati</taxon>
        <taxon>Pseudomonadota</taxon>
        <taxon>Alphaproteobacteria</taxon>
        <taxon>Hyphomicrobiales</taxon>
        <taxon>Reyranellaceae</taxon>
        <taxon>Reyranella</taxon>
    </lineage>
</organism>
<dbReference type="PIRSF" id="PIRSF001427">
    <property type="entry name" value="NHase_beta"/>
    <property type="match status" value="1"/>
</dbReference>
<dbReference type="Gene3D" id="1.10.472.20">
    <property type="entry name" value="Nitrile hydratase, beta subunit"/>
    <property type="match status" value="1"/>
</dbReference>
<feature type="domain" description="Nitrile hydratase beta subunit" evidence="6">
    <location>
        <begin position="111"/>
        <end position="202"/>
    </location>
</feature>
<gene>
    <name evidence="8" type="primary">nthB_1</name>
    <name evidence="8" type="ORF">RSO01_36580</name>
</gene>